<dbReference type="Proteomes" id="UP000278962">
    <property type="component" value="Unassembled WGS sequence"/>
</dbReference>
<sequence length="117" mass="12686">MSVADKAKDALSKVRPGSLEASRTLPIRGEKDEIERIWTSRTAVIMDEIPYESATTQYGQDVGDWGRAVTVHLKLREAVPDMAANTLAGKAVRRLKALVETGEAPTTAHNPSARESA</sequence>
<accession>A0A660L3U7</accession>
<protein>
    <submittedName>
        <fullName evidence="2">Uncharacterized protein</fullName>
    </submittedName>
</protein>
<organism evidence="2 3">
    <name type="scientific">Solirubrobacter pauli</name>
    <dbReference type="NCBI Taxonomy" id="166793"/>
    <lineage>
        <taxon>Bacteria</taxon>
        <taxon>Bacillati</taxon>
        <taxon>Actinomycetota</taxon>
        <taxon>Thermoleophilia</taxon>
        <taxon>Solirubrobacterales</taxon>
        <taxon>Solirubrobacteraceae</taxon>
        <taxon>Solirubrobacter</taxon>
    </lineage>
</organism>
<dbReference type="OrthoDB" id="9797595at2"/>
<evidence type="ECO:0000313" key="3">
    <source>
        <dbReference type="Proteomes" id="UP000278962"/>
    </source>
</evidence>
<feature type="compositionally biased region" description="Basic and acidic residues" evidence="1">
    <location>
        <begin position="1"/>
        <end position="12"/>
    </location>
</feature>
<proteinExistence type="predicted"/>
<dbReference type="RefSeq" id="WP_121253718.1">
    <property type="nucleotide sequence ID" value="NZ_RBIL01000002.1"/>
</dbReference>
<feature type="region of interest" description="Disordered" evidence="1">
    <location>
        <begin position="1"/>
        <end position="21"/>
    </location>
</feature>
<evidence type="ECO:0000256" key="1">
    <source>
        <dbReference type="SAM" id="MobiDB-lite"/>
    </source>
</evidence>
<gene>
    <name evidence="2" type="ORF">C8N24_4200</name>
</gene>
<name>A0A660L3U7_9ACTN</name>
<reference evidence="2 3" key="1">
    <citation type="submission" date="2018-10" db="EMBL/GenBank/DDBJ databases">
        <title>Genomic Encyclopedia of Archaeal and Bacterial Type Strains, Phase II (KMG-II): from individual species to whole genera.</title>
        <authorList>
            <person name="Goeker M."/>
        </authorList>
    </citation>
    <scope>NUCLEOTIDE SEQUENCE [LARGE SCALE GENOMIC DNA]</scope>
    <source>
        <strain evidence="2 3">DSM 14954</strain>
    </source>
</reference>
<keyword evidence="3" id="KW-1185">Reference proteome</keyword>
<dbReference type="AlphaFoldDB" id="A0A660L3U7"/>
<evidence type="ECO:0000313" key="2">
    <source>
        <dbReference type="EMBL" id="RKQ86190.1"/>
    </source>
</evidence>
<dbReference type="EMBL" id="RBIL01000002">
    <property type="protein sequence ID" value="RKQ86190.1"/>
    <property type="molecule type" value="Genomic_DNA"/>
</dbReference>
<comment type="caution">
    <text evidence="2">The sequence shown here is derived from an EMBL/GenBank/DDBJ whole genome shotgun (WGS) entry which is preliminary data.</text>
</comment>